<dbReference type="InterPro" id="IPR011598">
    <property type="entry name" value="bHLH_dom"/>
</dbReference>
<dbReference type="GO" id="GO:0000981">
    <property type="term" value="F:DNA-binding transcription factor activity, RNA polymerase II-specific"/>
    <property type="evidence" value="ECO:0007669"/>
    <property type="project" value="TreeGrafter"/>
</dbReference>
<dbReference type="SUPFAM" id="SSF47459">
    <property type="entry name" value="HLH, helix-loop-helix DNA-binding domain"/>
    <property type="match status" value="1"/>
</dbReference>
<accession>A0A671VKK6</accession>
<feature type="region of interest" description="Disordered" evidence="2">
    <location>
        <begin position="143"/>
        <end position="163"/>
    </location>
</feature>
<dbReference type="InParanoid" id="A0A671VKK6"/>
<protein>
    <recommendedName>
        <fullName evidence="3">BHLH domain-containing protein</fullName>
    </recommendedName>
</protein>
<evidence type="ECO:0000259" key="3">
    <source>
        <dbReference type="PROSITE" id="PS50888"/>
    </source>
</evidence>
<dbReference type="PANTHER" id="PTHR23349:SF108">
    <property type="entry name" value="BHLH DOMAIN-CONTAINING PROTEIN"/>
    <property type="match status" value="1"/>
</dbReference>
<evidence type="ECO:0000313" key="4">
    <source>
        <dbReference type="Ensembl" id="ENSSAUP00010025176.1"/>
    </source>
</evidence>
<dbReference type="GO" id="GO:0032502">
    <property type="term" value="P:developmental process"/>
    <property type="evidence" value="ECO:0007669"/>
    <property type="project" value="TreeGrafter"/>
</dbReference>
<dbReference type="InterPro" id="IPR036638">
    <property type="entry name" value="HLH_DNA-bd_sf"/>
</dbReference>
<evidence type="ECO:0000256" key="2">
    <source>
        <dbReference type="SAM" id="MobiDB-lite"/>
    </source>
</evidence>
<keyword evidence="1" id="KW-0238">DNA-binding</keyword>
<reference evidence="4" key="3">
    <citation type="submission" date="2025-09" db="UniProtKB">
        <authorList>
            <consortium name="Ensembl"/>
        </authorList>
    </citation>
    <scope>IDENTIFICATION</scope>
</reference>
<dbReference type="Proteomes" id="UP000472265">
    <property type="component" value="Chromosome 5"/>
</dbReference>
<dbReference type="Ensembl" id="ENSSAUT00010026598.1">
    <property type="protein sequence ID" value="ENSSAUP00010025176.1"/>
    <property type="gene ID" value="ENSSAUG00010011000.1"/>
</dbReference>
<dbReference type="GO" id="GO:0046983">
    <property type="term" value="F:protein dimerization activity"/>
    <property type="evidence" value="ECO:0007669"/>
    <property type="project" value="InterPro"/>
</dbReference>
<evidence type="ECO:0000256" key="1">
    <source>
        <dbReference type="ARBA" id="ARBA00023125"/>
    </source>
</evidence>
<dbReference type="Pfam" id="PF00010">
    <property type="entry name" value="HLH"/>
    <property type="match status" value="1"/>
</dbReference>
<dbReference type="Gene3D" id="4.10.280.10">
    <property type="entry name" value="Helix-loop-helix DNA-binding domain"/>
    <property type="match status" value="1"/>
</dbReference>
<reference evidence="4" key="1">
    <citation type="submission" date="2021-04" db="EMBL/GenBank/DDBJ databases">
        <authorList>
            <consortium name="Wellcome Sanger Institute Data Sharing"/>
        </authorList>
    </citation>
    <scope>NUCLEOTIDE SEQUENCE [LARGE SCALE GENOMIC DNA]</scope>
</reference>
<organism evidence="4 5">
    <name type="scientific">Sparus aurata</name>
    <name type="common">Gilthead sea bream</name>
    <dbReference type="NCBI Taxonomy" id="8175"/>
    <lineage>
        <taxon>Eukaryota</taxon>
        <taxon>Metazoa</taxon>
        <taxon>Chordata</taxon>
        <taxon>Craniata</taxon>
        <taxon>Vertebrata</taxon>
        <taxon>Euteleostomi</taxon>
        <taxon>Actinopterygii</taxon>
        <taxon>Neopterygii</taxon>
        <taxon>Teleostei</taxon>
        <taxon>Neoteleostei</taxon>
        <taxon>Acanthomorphata</taxon>
        <taxon>Eupercaria</taxon>
        <taxon>Spariformes</taxon>
        <taxon>Sparidae</taxon>
        <taxon>Sparus</taxon>
    </lineage>
</organism>
<keyword evidence="5" id="KW-1185">Reference proteome</keyword>
<feature type="region of interest" description="Disordered" evidence="2">
    <location>
        <begin position="1"/>
        <end position="29"/>
    </location>
</feature>
<sequence length="163" mass="18491">MSTLALHGFSTPERTTRMRSDSDCPSTWTPHTSTPCTARVYLTHGYRISPFMDSSACVITPSSLRSSAKGAARERHQVRCVNEGHARLRKHPPQELEDERFSRVETLRAAIYYIKHLWSVEPAVLERQSAAMMENTRSSWRNDINVPQSQLGGRLGEQTLNSY</sequence>
<proteinExistence type="predicted"/>
<dbReference type="GO" id="GO:0000977">
    <property type="term" value="F:RNA polymerase II transcription regulatory region sequence-specific DNA binding"/>
    <property type="evidence" value="ECO:0007669"/>
    <property type="project" value="TreeGrafter"/>
</dbReference>
<feature type="domain" description="BHLH" evidence="3">
    <location>
        <begin position="65"/>
        <end position="117"/>
    </location>
</feature>
<name>A0A671VKK6_SPAAU</name>
<dbReference type="GeneTree" id="ENSGT00990000210090"/>
<dbReference type="PANTHER" id="PTHR23349">
    <property type="entry name" value="BASIC HELIX-LOOP-HELIX TRANSCRIPTION FACTOR, TWIST"/>
    <property type="match status" value="1"/>
</dbReference>
<dbReference type="InterPro" id="IPR050283">
    <property type="entry name" value="E-box_TF_Regulators"/>
</dbReference>
<reference evidence="4" key="2">
    <citation type="submission" date="2025-08" db="UniProtKB">
        <authorList>
            <consortium name="Ensembl"/>
        </authorList>
    </citation>
    <scope>IDENTIFICATION</scope>
</reference>
<dbReference type="AlphaFoldDB" id="A0A671VKK6"/>
<dbReference type="PROSITE" id="PS50888">
    <property type="entry name" value="BHLH"/>
    <property type="match status" value="1"/>
</dbReference>
<evidence type="ECO:0000313" key="5">
    <source>
        <dbReference type="Proteomes" id="UP000472265"/>
    </source>
</evidence>